<proteinExistence type="predicted"/>
<evidence type="ECO:0000256" key="1">
    <source>
        <dbReference type="SAM" id="MobiDB-lite"/>
    </source>
</evidence>
<feature type="non-terminal residue" evidence="2">
    <location>
        <position position="284"/>
    </location>
</feature>
<organism evidence="2">
    <name type="scientific">marine sediment metagenome</name>
    <dbReference type="NCBI Taxonomy" id="412755"/>
    <lineage>
        <taxon>unclassified sequences</taxon>
        <taxon>metagenomes</taxon>
        <taxon>ecological metagenomes</taxon>
    </lineage>
</organism>
<reference evidence="2" key="1">
    <citation type="journal article" date="2014" name="Front. Microbiol.">
        <title>High frequency of phylogenetically diverse reductive dehalogenase-homologous genes in deep subseafloor sedimentary metagenomes.</title>
        <authorList>
            <person name="Kawai M."/>
            <person name="Futagami T."/>
            <person name="Toyoda A."/>
            <person name="Takaki Y."/>
            <person name="Nishi S."/>
            <person name="Hori S."/>
            <person name="Arai W."/>
            <person name="Tsubouchi T."/>
            <person name="Morono Y."/>
            <person name="Uchiyama I."/>
            <person name="Ito T."/>
            <person name="Fujiyama A."/>
            <person name="Inagaki F."/>
            <person name="Takami H."/>
        </authorList>
    </citation>
    <scope>NUCLEOTIDE SEQUENCE</scope>
    <source>
        <strain evidence="2">Expedition CK06-06</strain>
    </source>
</reference>
<accession>X0TAX1</accession>
<dbReference type="AlphaFoldDB" id="X0TAX1"/>
<name>X0TAX1_9ZZZZ</name>
<evidence type="ECO:0000313" key="2">
    <source>
        <dbReference type="EMBL" id="GAF90354.1"/>
    </source>
</evidence>
<dbReference type="EMBL" id="BARS01015429">
    <property type="protein sequence ID" value="GAF90354.1"/>
    <property type="molecule type" value="Genomic_DNA"/>
</dbReference>
<feature type="region of interest" description="Disordered" evidence="1">
    <location>
        <begin position="1"/>
        <end position="25"/>
    </location>
</feature>
<gene>
    <name evidence="2" type="ORF">S01H1_25530</name>
</gene>
<protein>
    <submittedName>
        <fullName evidence="2">Uncharacterized protein</fullName>
    </submittedName>
</protein>
<comment type="caution">
    <text evidence="2">The sequence shown here is derived from an EMBL/GenBank/DDBJ whole genome shotgun (WGS) entry which is preliminary data.</text>
</comment>
<feature type="non-terminal residue" evidence="2">
    <location>
        <position position="1"/>
    </location>
</feature>
<sequence>PNSFLGGSTVTNSSDVPNSQGILPSNRPNYMPTVNYLCSIPNPNFSGTPSLTNLPFLPWTIPSNSRVVFDIVFRRERRGNSCDQYIYRFQKEITASEDYSSLYDFVIGQNVNFDSGENDPNNGEGPNQNIFDPNIVQLPFNISTSPDMPQGPAASPLAPAPIVGTNQYGFVGSDVDWTGSGGSSSADYYAGKQFLQIRSGMQPCDSATIFNKPRQSILSVSVRVFTSENLLIFETIPVESDANIYYEGSDSYPITNGFHMGNAGNQTATDSAIINSSLFNCFSF</sequence>